<evidence type="ECO:0000256" key="1">
    <source>
        <dbReference type="ARBA" id="ARBA00007447"/>
    </source>
</evidence>
<dbReference type="InParanoid" id="A0A0D0AX64"/>
<evidence type="ECO:0000256" key="4">
    <source>
        <dbReference type="RuleBase" id="RU000454"/>
    </source>
</evidence>
<keyword evidence="8" id="KW-1185">Reference proteome</keyword>
<dbReference type="AlphaFoldDB" id="A0A0D0AX64"/>
<comment type="similarity">
    <text evidence="1 4">Belongs to the peptidase A1 family.</text>
</comment>
<dbReference type="Pfam" id="PF00026">
    <property type="entry name" value="Asp"/>
    <property type="match status" value="1"/>
</dbReference>
<evidence type="ECO:0000256" key="2">
    <source>
        <dbReference type="ARBA" id="ARBA00022750"/>
    </source>
</evidence>
<dbReference type="CDD" id="cd05471">
    <property type="entry name" value="pepsin_like"/>
    <property type="match status" value="1"/>
</dbReference>
<dbReference type="Gene3D" id="2.40.70.10">
    <property type="entry name" value="Acid Proteases"/>
    <property type="match status" value="2"/>
</dbReference>
<reference evidence="7 8" key="1">
    <citation type="submission" date="2014-04" db="EMBL/GenBank/DDBJ databases">
        <authorList>
            <consortium name="DOE Joint Genome Institute"/>
            <person name="Kuo A."/>
            <person name="Ruytinx J."/>
            <person name="Rineau F."/>
            <person name="Colpaert J."/>
            <person name="Kohler A."/>
            <person name="Nagy L.G."/>
            <person name="Floudas D."/>
            <person name="Copeland A."/>
            <person name="Barry K.W."/>
            <person name="Cichocki N."/>
            <person name="Veneault-Fourrey C."/>
            <person name="LaButti K."/>
            <person name="Lindquist E.A."/>
            <person name="Lipzen A."/>
            <person name="Lundell T."/>
            <person name="Morin E."/>
            <person name="Murat C."/>
            <person name="Sun H."/>
            <person name="Tunlid A."/>
            <person name="Henrissat B."/>
            <person name="Grigoriev I.V."/>
            <person name="Hibbett D.S."/>
            <person name="Martin F."/>
            <person name="Nordberg H.P."/>
            <person name="Cantor M.N."/>
            <person name="Hua S.X."/>
        </authorList>
    </citation>
    <scope>NUCLEOTIDE SEQUENCE [LARGE SCALE GENOMIC DNA]</scope>
    <source>
        <strain evidence="7 8">UH-Slu-Lm8-n1</strain>
    </source>
</reference>
<feature type="signal peptide" evidence="5">
    <location>
        <begin position="1"/>
        <end position="20"/>
    </location>
</feature>
<evidence type="ECO:0000313" key="8">
    <source>
        <dbReference type="Proteomes" id="UP000054485"/>
    </source>
</evidence>
<dbReference type="OrthoDB" id="660550at2759"/>
<dbReference type="InterPro" id="IPR001461">
    <property type="entry name" value="Aspartic_peptidase_A1"/>
</dbReference>
<dbReference type="PANTHER" id="PTHR47966">
    <property type="entry name" value="BETA-SITE APP-CLEAVING ENZYME, ISOFORM A-RELATED"/>
    <property type="match status" value="1"/>
</dbReference>
<organism evidence="7 8">
    <name type="scientific">Suillus luteus UH-Slu-Lm8-n1</name>
    <dbReference type="NCBI Taxonomy" id="930992"/>
    <lineage>
        <taxon>Eukaryota</taxon>
        <taxon>Fungi</taxon>
        <taxon>Dikarya</taxon>
        <taxon>Basidiomycota</taxon>
        <taxon>Agaricomycotina</taxon>
        <taxon>Agaricomycetes</taxon>
        <taxon>Agaricomycetidae</taxon>
        <taxon>Boletales</taxon>
        <taxon>Suillineae</taxon>
        <taxon>Suillaceae</taxon>
        <taxon>Suillus</taxon>
    </lineage>
</organism>
<feature type="domain" description="Peptidase A1" evidence="6">
    <location>
        <begin position="83"/>
        <end position="393"/>
    </location>
</feature>
<dbReference type="HOGENOM" id="CLU_038846_0_0_1"/>
<reference evidence="8" key="2">
    <citation type="submission" date="2015-01" db="EMBL/GenBank/DDBJ databases">
        <title>Evolutionary Origins and Diversification of the Mycorrhizal Mutualists.</title>
        <authorList>
            <consortium name="DOE Joint Genome Institute"/>
            <consortium name="Mycorrhizal Genomics Consortium"/>
            <person name="Kohler A."/>
            <person name="Kuo A."/>
            <person name="Nagy L.G."/>
            <person name="Floudas D."/>
            <person name="Copeland A."/>
            <person name="Barry K.W."/>
            <person name="Cichocki N."/>
            <person name="Veneault-Fourrey C."/>
            <person name="LaButti K."/>
            <person name="Lindquist E.A."/>
            <person name="Lipzen A."/>
            <person name="Lundell T."/>
            <person name="Morin E."/>
            <person name="Murat C."/>
            <person name="Riley R."/>
            <person name="Ohm R."/>
            <person name="Sun H."/>
            <person name="Tunlid A."/>
            <person name="Henrissat B."/>
            <person name="Grigoriev I.V."/>
            <person name="Hibbett D.S."/>
            <person name="Martin F."/>
        </authorList>
    </citation>
    <scope>NUCLEOTIDE SEQUENCE [LARGE SCALE GENOMIC DNA]</scope>
    <source>
        <strain evidence="8">UH-Slu-Lm8-n1</strain>
    </source>
</reference>
<evidence type="ECO:0000256" key="3">
    <source>
        <dbReference type="PIRSR" id="PIRSR601461-1"/>
    </source>
</evidence>
<protein>
    <recommendedName>
        <fullName evidence="6">Peptidase A1 domain-containing protein</fullName>
    </recommendedName>
</protein>
<dbReference type="SUPFAM" id="SSF50630">
    <property type="entry name" value="Acid proteases"/>
    <property type="match status" value="1"/>
</dbReference>
<dbReference type="InterPro" id="IPR034164">
    <property type="entry name" value="Pepsin-like_dom"/>
</dbReference>
<feature type="active site" evidence="3">
    <location>
        <position position="101"/>
    </location>
</feature>
<dbReference type="PROSITE" id="PS51767">
    <property type="entry name" value="PEPTIDASE_A1"/>
    <property type="match status" value="1"/>
</dbReference>
<dbReference type="PRINTS" id="PR00792">
    <property type="entry name" value="PEPSIN"/>
</dbReference>
<sequence length="403" mass="41677">MFPSKALLSIVLIALSAVDASPLRREVAPTLNFAARVNARANNGLNIAAADRARAQAMQQFGKTTSKRDSGSSFSISSAAVAYTAQVGVGSPATQYTLLIDTGSSNTWVGAGTPYVPTSTSEDTGGAVYVSYGSGIFFGEEFLDTVTLSSDLVIAKQSIGVATFSEGFNNVDGILGVGPTDLTQGSVSNAGSVPTVTDNLYSSGTISTKALGVYFTPGGGAGELTFGGFDSSKTTSSVNYVPLTTTSPASTYWGIDQSITYGNSTILSSTAGIVDTGTTLILLATDAYDKYQSATGATLDNNTGLLTITSEQYDNLQTLNFKIGSTSYSLTPNAQIWPRSLNADLGGDSNHIYLVVADLGSNSGSGLDFVNGYSFLQRFYSVYDSSNNQVGFATTSSTSATSN</sequence>
<accession>A0A0D0AX64</accession>
<dbReference type="STRING" id="930992.A0A0D0AX64"/>
<dbReference type="EMBL" id="KN835240">
    <property type="protein sequence ID" value="KIK42404.1"/>
    <property type="molecule type" value="Genomic_DNA"/>
</dbReference>
<feature type="active site" evidence="3">
    <location>
        <position position="275"/>
    </location>
</feature>
<evidence type="ECO:0000256" key="5">
    <source>
        <dbReference type="SAM" id="SignalP"/>
    </source>
</evidence>
<dbReference type="PROSITE" id="PS00141">
    <property type="entry name" value="ASP_PROTEASE"/>
    <property type="match status" value="2"/>
</dbReference>
<dbReference type="InterPro" id="IPR001969">
    <property type="entry name" value="Aspartic_peptidase_AS"/>
</dbReference>
<dbReference type="Proteomes" id="UP000054485">
    <property type="component" value="Unassembled WGS sequence"/>
</dbReference>
<keyword evidence="4" id="KW-0378">Hydrolase</keyword>
<dbReference type="InterPro" id="IPR033121">
    <property type="entry name" value="PEPTIDASE_A1"/>
</dbReference>
<proteinExistence type="inferred from homology"/>
<gene>
    <name evidence="7" type="ORF">CY34DRAFT_83669</name>
</gene>
<feature type="chain" id="PRO_5002224293" description="Peptidase A1 domain-containing protein" evidence="5">
    <location>
        <begin position="21"/>
        <end position="403"/>
    </location>
</feature>
<keyword evidence="2 4" id="KW-0064">Aspartyl protease</keyword>
<evidence type="ECO:0000259" key="6">
    <source>
        <dbReference type="PROSITE" id="PS51767"/>
    </source>
</evidence>
<keyword evidence="5" id="KW-0732">Signal</keyword>
<dbReference type="PANTHER" id="PTHR47966:SF51">
    <property type="entry name" value="BETA-SITE APP-CLEAVING ENZYME, ISOFORM A-RELATED"/>
    <property type="match status" value="1"/>
</dbReference>
<dbReference type="GO" id="GO:0004190">
    <property type="term" value="F:aspartic-type endopeptidase activity"/>
    <property type="evidence" value="ECO:0007669"/>
    <property type="project" value="UniProtKB-KW"/>
</dbReference>
<keyword evidence="4" id="KW-0645">Protease</keyword>
<name>A0A0D0AX64_9AGAM</name>
<dbReference type="InterPro" id="IPR021109">
    <property type="entry name" value="Peptidase_aspartic_dom_sf"/>
</dbReference>
<dbReference type="GO" id="GO:0006508">
    <property type="term" value="P:proteolysis"/>
    <property type="evidence" value="ECO:0007669"/>
    <property type="project" value="UniProtKB-KW"/>
</dbReference>
<evidence type="ECO:0000313" key="7">
    <source>
        <dbReference type="EMBL" id="KIK42404.1"/>
    </source>
</evidence>